<reference evidence="1 2" key="1">
    <citation type="journal article" date="2019" name="Nat. Ecol. Evol.">
        <title>Megaphylogeny resolves global patterns of mushroom evolution.</title>
        <authorList>
            <person name="Varga T."/>
            <person name="Krizsan K."/>
            <person name="Foldi C."/>
            <person name="Dima B."/>
            <person name="Sanchez-Garcia M."/>
            <person name="Sanchez-Ramirez S."/>
            <person name="Szollosi G.J."/>
            <person name="Szarkandi J.G."/>
            <person name="Papp V."/>
            <person name="Albert L."/>
            <person name="Andreopoulos W."/>
            <person name="Angelini C."/>
            <person name="Antonin V."/>
            <person name="Barry K.W."/>
            <person name="Bougher N.L."/>
            <person name="Buchanan P."/>
            <person name="Buyck B."/>
            <person name="Bense V."/>
            <person name="Catcheside P."/>
            <person name="Chovatia M."/>
            <person name="Cooper J."/>
            <person name="Damon W."/>
            <person name="Desjardin D."/>
            <person name="Finy P."/>
            <person name="Geml J."/>
            <person name="Haridas S."/>
            <person name="Hughes K."/>
            <person name="Justo A."/>
            <person name="Karasinski D."/>
            <person name="Kautmanova I."/>
            <person name="Kiss B."/>
            <person name="Kocsube S."/>
            <person name="Kotiranta H."/>
            <person name="LaButti K.M."/>
            <person name="Lechner B.E."/>
            <person name="Liimatainen K."/>
            <person name="Lipzen A."/>
            <person name="Lukacs Z."/>
            <person name="Mihaltcheva S."/>
            <person name="Morgado L.N."/>
            <person name="Niskanen T."/>
            <person name="Noordeloos M.E."/>
            <person name="Ohm R.A."/>
            <person name="Ortiz-Santana B."/>
            <person name="Ovrebo C."/>
            <person name="Racz N."/>
            <person name="Riley R."/>
            <person name="Savchenko A."/>
            <person name="Shiryaev A."/>
            <person name="Soop K."/>
            <person name="Spirin V."/>
            <person name="Szebenyi C."/>
            <person name="Tomsovsky M."/>
            <person name="Tulloss R.E."/>
            <person name="Uehling J."/>
            <person name="Grigoriev I.V."/>
            <person name="Vagvolgyi C."/>
            <person name="Papp T."/>
            <person name="Martin F.M."/>
            <person name="Miettinen O."/>
            <person name="Hibbett D.S."/>
            <person name="Nagy L.G."/>
        </authorList>
    </citation>
    <scope>NUCLEOTIDE SEQUENCE [LARGE SCALE GENOMIC DNA]</scope>
    <source>
        <strain evidence="1 2">NL-1719</strain>
    </source>
</reference>
<evidence type="ECO:0000313" key="2">
    <source>
        <dbReference type="Proteomes" id="UP000308600"/>
    </source>
</evidence>
<dbReference type="EMBL" id="ML208324">
    <property type="protein sequence ID" value="TFK69799.1"/>
    <property type="molecule type" value="Genomic_DNA"/>
</dbReference>
<sequence length="204" mass="21784">MRFTPLLATTFLTVSSVSANFNIASLNINTLVGNDLGPDNKYGAPIAPWLPNHKPGWYIGHSPTHYPELPCLRGFICRVLAFFPFHLQCPTPLPPPPPPPTPPPSDGYHQTFSNLTGATQAADYLTFGLVDTVADCKAMCNGVTGCDFVNTYHDVNGKGGSTQLTCSLFSQCHDASDADNVGGQTQADGTVDFITNSDGFCKDS</sequence>
<protein>
    <submittedName>
        <fullName evidence="1">Uncharacterized protein</fullName>
    </submittedName>
</protein>
<proteinExistence type="predicted"/>
<accession>A0ACD3AWZ9</accession>
<name>A0ACD3AWZ9_9AGAR</name>
<keyword evidence="2" id="KW-1185">Reference proteome</keyword>
<evidence type="ECO:0000313" key="1">
    <source>
        <dbReference type="EMBL" id="TFK69799.1"/>
    </source>
</evidence>
<gene>
    <name evidence="1" type="ORF">BDN72DRAFT_767578</name>
</gene>
<organism evidence="1 2">
    <name type="scientific">Pluteus cervinus</name>
    <dbReference type="NCBI Taxonomy" id="181527"/>
    <lineage>
        <taxon>Eukaryota</taxon>
        <taxon>Fungi</taxon>
        <taxon>Dikarya</taxon>
        <taxon>Basidiomycota</taxon>
        <taxon>Agaricomycotina</taxon>
        <taxon>Agaricomycetes</taxon>
        <taxon>Agaricomycetidae</taxon>
        <taxon>Agaricales</taxon>
        <taxon>Pluteineae</taxon>
        <taxon>Pluteaceae</taxon>
        <taxon>Pluteus</taxon>
    </lineage>
</organism>
<dbReference type="Proteomes" id="UP000308600">
    <property type="component" value="Unassembled WGS sequence"/>
</dbReference>